<evidence type="ECO:0000313" key="1">
    <source>
        <dbReference type="EMBL" id="QTX13943.1"/>
    </source>
</evidence>
<organism evidence="1">
    <name type="scientific">Klebsiella pneumoniae</name>
    <dbReference type="NCBI Taxonomy" id="573"/>
    <lineage>
        <taxon>Bacteria</taxon>
        <taxon>Pseudomonadati</taxon>
        <taxon>Pseudomonadota</taxon>
        <taxon>Gammaproteobacteria</taxon>
        <taxon>Enterobacterales</taxon>
        <taxon>Enterobacteriaceae</taxon>
        <taxon>Klebsiella/Raoultella group</taxon>
        <taxon>Klebsiella</taxon>
        <taxon>Klebsiella pneumoniae complex</taxon>
    </lineage>
</organism>
<geneLocation type="plasmid" evidence="1">
    <name>p17-15-vir-like</name>
</geneLocation>
<dbReference type="AlphaFoldDB" id="A0A8B0SNV7"/>
<proteinExistence type="predicted"/>
<name>A0A8B0SNV7_KLEPN</name>
<reference evidence="1" key="1">
    <citation type="submission" date="2020-01" db="EMBL/GenBank/DDBJ databases">
        <authorList>
            <person name="Qin S."/>
        </authorList>
    </citation>
    <scope>NUCLEOTIDE SEQUENCE</scope>
    <source>
        <strain evidence="1">CVir17-16-YZ6g</strain>
        <plasmid evidence="1">p17-15-vir-like</plasmid>
    </source>
</reference>
<keyword evidence="1" id="KW-0614">Plasmid</keyword>
<accession>A0A8B0SNV7</accession>
<protein>
    <submittedName>
        <fullName evidence="1">Uncharacterized protein</fullName>
    </submittedName>
</protein>
<dbReference type="EMBL" id="MN956836">
    <property type="protein sequence ID" value="QTX13943.1"/>
    <property type="molecule type" value="Genomic_DNA"/>
</dbReference>
<sequence>MSWIGPHHLVMYDTIKSNEKKACTYPIFKKIQKKGEQGVNL</sequence>